<evidence type="ECO:0000256" key="2">
    <source>
        <dbReference type="ARBA" id="ARBA00022525"/>
    </source>
</evidence>
<dbReference type="GeneID" id="78316719"/>
<dbReference type="Proteomes" id="UP000190423">
    <property type="component" value="Unassembled WGS sequence"/>
</dbReference>
<dbReference type="SUPFAM" id="SSF53300">
    <property type="entry name" value="vWA-like"/>
    <property type="match status" value="1"/>
</dbReference>
<dbReference type="InterPro" id="IPR056861">
    <property type="entry name" value="HMCN1-like_VWA"/>
</dbReference>
<feature type="domain" description="VWFA" evidence="5">
    <location>
        <begin position="263"/>
        <end position="411"/>
    </location>
</feature>
<keyword evidence="3 4" id="KW-0732">Signal</keyword>
<name>A0A1T4L2M1_TREPO</name>
<dbReference type="PROSITE" id="PS50234">
    <property type="entry name" value="VWFA"/>
    <property type="match status" value="1"/>
</dbReference>
<accession>A0A1T4L2M1</accession>
<dbReference type="AlphaFoldDB" id="A0A1T4L2M1"/>
<dbReference type="CDD" id="cd00198">
    <property type="entry name" value="vWFA"/>
    <property type="match status" value="1"/>
</dbReference>
<protein>
    <recommendedName>
        <fullName evidence="5">VWFA domain-containing protein</fullName>
    </recommendedName>
</protein>
<evidence type="ECO:0000256" key="1">
    <source>
        <dbReference type="ARBA" id="ARBA00004613"/>
    </source>
</evidence>
<dbReference type="Gene3D" id="3.40.50.410">
    <property type="entry name" value="von Willebrand factor, type A domain"/>
    <property type="match status" value="1"/>
</dbReference>
<dbReference type="EMBL" id="FUWG01000010">
    <property type="protein sequence ID" value="SJZ48964.1"/>
    <property type="molecule type" value="Genomic_DNA"/>
</dbReference>
<dbReference type="RefSeq" id="WP_078933337.1">
    <property type="nucleotide sequence ID" value="NZ_FUWG01000010.1"/>
</dbReference>
<keyword evidence="7" id="KW-1185">Reference proteome</keyword>
<reference evidence="6 7" key="1">
    <citation type="submission" date="2017-02" db="EMBL/GenBank/DDBJ databases">
        <authorList>
            <person name="Peterson S.W."/>
        </authorList>
    </citation>
    <scope>NUCLEOTIDE SEQUENCE [LARGE SCALE GENOMIC DNA]</scope>
    <source>
        <strain evidence="6 7">ATCC BAA-908</strain>
    </source>
</reference>
<evidence type="ECO:0000313" key="7">
    <source>
        <dbReference type="Proteomes" id="UP000190423"/>
    </source>
</evidence>
<evidence type="ECO:0000259" key="5">
    <source>
        <dbReference type="PROSITE" id="PS50234"/>
    </source>
</evidence>
<dbReference type="PANTHER" id="PTHR47763">
    <property type="entry name" value="ALPHA-PROTEIN KINASE VWKA"/>
    <property type="match status" value="1"/>
</dbReference>
<evidence type="ECO:0000256" key="4">
    <source>
        <dbReference type="SAM" id="SignalP"/>
    </source>
</evidence>
<comment type="subcellular location">
    <subcellularLocation>
        <location evidence="1">Secreted</location>
    </subcellularLocation>
</comment>
<sequence length="422" mass="48168">MKSCRFFLFFAVFSFSWLCSAQNSLLIRPQDIRLEPEYAERSASGEESGSFGGISGYHLYIKKIPGVESVMLTETTKDPEGKADNYAYRALEYNEVNGDEMRILDGKKLESEYSKFSLVDSSAEKDAQFGEAFHIYIPAEMQFGYPWSRNGTVKIGRGTFMNIRAFSKKYADYTGEFYDNPYMFDLGKKIEKKEVKEPVKEELPVVEKIEEKEVPVLTDDYNPMASEKFSEFSDILIYSKGPDSIIDDIMESLMAISPKQKADVVFVIDSTGSMKDDIEKLRKEWVPRLIEGCREFGSLRLGLLLYRDYVDSYRYKNIPVKFFDFTSDISVFTKNLNGFTIRGNEGGDIPEAVYEALYGGLEFYDWDSEAVRKIILIGDAEPHPVPRGTGKYTKELVMKLAKQKNIGIDAIITPDEKARRGR</sequence>
<keyword evidence="2" id="KW-0964">Secreted</keyword>
<dbReference type="STRING" id="261392.SAMN02745149_01423"/>
<dbReference type="InterPro" id="IPR036465">
    <property type="entry name" value="vWFA_dom_sf"/>
</dbReference>
<dbReference type="Pfam" id="PF25106">
    <property type="entry name" value="VWA_4"/>
    <property type="match status" value="1"/>
</dbReference>
<organism evidence="6 7">
    <name type="scientific">Treponema porcinum</name>
    <dbReference type="NCBI Taxonomy" id="261392"/>
    <lineage>
        <taxon>Bacteria</taxon>
        <taxon>Pseudomonadati</taxon>
        <taxon>Spirochaetota</taxon>
        <taxon>Spirochaetia</taxon>
        <taxon>Spirochaetales</taxon>
        <taxon>Treponemataceae</taxon>
        <taxon>Treponema</taxon>
    </lineage>
</organism>
<gene>
    <name evidence="6" type="ORF">SAMN02745149_01423</name>
</gene>
<dbReference type="OrthoDB" id="308811at2"/>
<feature type="signal peptide" evidence="4">
    <location>
        <begin position="1"/>
        <end position="21"/>
    </location>
</feature>
<evidence type="ECO:0000256" key="3">
    <source>
        <dbReference type="ARBA" id="ARBA00022729"/>
    </source>
</evidence>
<evidence type="ECO:0000313" key="6">
    <source>
        <dbReference type="EMBL" id="SJZ48964.1"/>
    </source>
</evidence>
<feature type="chain" id="PRO_5012775188" description="VWFA domain-containing protein" evidence="4">
    <location>
        <begin position="22"/>
        <end position="422"/>
    </location>
</feature>
<proteinExistence type="predicted"/>
<dbReference type="InterPro" id="IPR002035">
    <property type="entry name" value="VWF_A"/>
</dbReference>
<dbReference type="InterPro" id="IPR052969">
    <property type="entry name" value="Thr-specific_kinase-like"/>
</dbReference>